<dbReference type="SUPFAM" id="SSF48371">
    <property type="entry name" value="ARM repeat"/>
    <property type="match status" value="1"/>
</dbReference>
<accession>A0A507C115</accession>
<dbReference type="InterPro" id="IPR033133">
    <property type="entry name" value="PUM-HD"/>
</dbReference>
<dbReference type="Gene3D" id="1.25.10.10">
    <property type="entry name" value="Leucine-rich Repeat Variant"/>
    <property type="match status" value="1"/>
</dbReference>
<keyword evidence="1" id="KW-0677">Repeat</keyword>
<dbReference type="PROSITE" id="PS50302">
    <property type="entry name" value="PUM"/>
    <property type="match status" value="3"/>
</dbReference>
<feature type="repeat" description="Pumilio" evidence="2">
    <location>
        <begin position="12"/>
        <end position="47"/>
    </location>
</feature>
<dbReference type="AlphaFoldDB" id="A0A507C115"/>
<sequence>MSSEHTQFIYNAATENCVDVATHRHGCCVLQRCMDNASEAQKAQLVTEISRNALVLVQNEFANYVVQYVLEKSPSHVTIVAQQLLDNVFLLSLNKFSSNVIEKCIKLTDGETREAMIAEILFPEKLEHLVAHPIGNYCVQTALDFADKKQRAVLFELLQPLLPSLRNSACGKRIQSKLLKTT</sequence>
<dbReference type="PANTHER" id="PTHR12537">
    <property type="entry name" value="RNA BINDING PROTEIN PUMILIO-RELATED"/>
    <property type="match status" value="1"/>
</dbReference>
<dbReference type="Pfam" id="PF00806">
    <property type="entry name" value="PUF"/>
    <property type="match status" value="4"/>
</dbReference>
<dbReference type="InterPro" id="IPR001313">
    <property type="entry name" value="Pumilio_RNA-bd_rpt"/>
</dbReference>
<dbReference type="OrthoDB" id="668540at2759"/>
<evidence type="ECO:0000256" key="1">
    <source>
        <dbReference type="ARBA" id="ARBA00022737"/>
    </source>
</evidence>
<dbReference type="EMBL" id="QEAO01000021">
    <property type="protein sequence ID" value="TPX33392.1"/>
    <property type="molecule type" value="Genomic_DNA"/>
</dbReference>
<evidence type="ECO:0000256" key="2">
    <source>
        <dbReference type="PROSITE-ProRule" id="PRU00317"/>
    </source>
</evidence>
<comment type="caution">
    <text evidence="4">The sequence shown here is derived from an EMBL/GenBank/DDBJ whole genome shotgun (WGS) entry which is preliminary data.</text>
</comment>
<dbReference type="STRING" id="1806994.A0A507C115"/>
<protein>
    <recommendedName>
        <fullName evidence="3">PUM-HD domain-containing protein</fullName>
    </recommendedName>
</protein>
<feature type="repeat" description="Pumilio" evidence="2">
    <location>
        <begin position="83"/>
        <end position="118"/>
    </location>
</feature>
<gene>
    <name evidence="4" type="ORF">SmJEL517_g03743</name>
</gene>
<dbReference type="GeneID" id="42004968"/>
<dbReference type="RefSeq" id="XP_031024404.1">
    <property type="nucleotide sequence ID" value="XM_031169671.1"/>
</dbReference>
<feature type="domain" description="PUM-HD" evidence="3">
    <location>
        <begin position="1"/>
        <end position="182"/>
    </location>
</feature>
<proteinExistence type="predicted"/>
<dbReference type="GO" id="GO:0003729">
    <property type="term" value="F:mRNA binding"/>
    <property type="evidence" value="ECO:0007669"/>
    <property type="project" value="TreeGrafter"/>
</dbReference>
<reference evidence="4 5" key="1">
    <citation type="journal article" date="2019" name="Sci. Rep.">
        <title>Comparative genomics of chytrid fungi reveal insights into the obligate biotrophic and pathogenic lifestyle of Synchytrium endobioticum.</title>
        <authorList>
            <person name="van de Vossenberg B.T.L.H."/>
            <person name="Warris S."/>
            <person name="Nguyen H.D.T."/>
            <person name="van Gent-Pelzer M.P.E."/>
            <person name="Joly D.L."/>
            <person name="van de Geest H.C."/>
            <person name="Bonants P.J.M."/>
            <person name="Smith D.S."/>
            <person name="Levesque C.A."/>
            <person name="van der Lee T.A.J."/>
        </authorList>
    </citation>
    <scope>NUCLEOTIDE SEQUENCE [LARGE SCALE GENOMIC DNA]</scope>
    <source>
        <strain evidence="4 5">JEL517</strain>
    </source>
</reference>
<evidence type="ECO:0000259" key="3">
    <source>
        <dbReference type="PROSITE" id="PS50303"/>
    </source>
</evidence>
<dbReference type="GO" id="GO:0005737">
    <property type="term" value="C:cytoplasm"/>
    <property type="evidence" value="ECO:0007669"/>
    <property type="project" value="TreeGrafter"/>
</dbReference>
<dbReference type="PROSITE" id="PS50303">
    <property type="entry name" value="PUM_HD"/>
    <property type="match status" value="1"/>
</dbReference>
<name>A0A507C115_9FUNG</name>
<organism evidence="4 5">
    <name type="scientific">Synchytrium microbalum</name>
    <dbReference type="NCBI Taxonomy" id="1806994"/>
    <lineage>
        <taxon>Eukaryota</taxon>
        <taxon>Fungi</taxon>
        <taxon>Fungi incertae sedis</taxon>
        <taxon>Chytridiomycota</taxon>
        <taxon>Chytridiomycota incertae sedis</taxon>
        <taxon>Chytridiomycetes</taxon>
        <taxon>Synchytriales</taxon>
        <taxon>Synchytriaceae</taxon>
        <taxon>Synchytrium</taxon>
    </lineage>
</organism>
<dbReference type="InterPro" id="IPR011989">
    <property type="entry name" value="ARM-like"/>
</dbReference>
<evidence type="ECO:0000313" key="4">
    <source>
        <dbReference type="EMBL" id="TPX33392.1"/>
    </source>
</evidence>
<evidence type="ECO:0000313" key="5">
    <source>
        <dbReference type="Proteomes" id="UP000319731"/>
    </source>
</evidence>
<dbReference type="InterPro" id="IPR016024">
    <property type="entry name" value="ARM-type_fold"/>
</dbReference>
<keyword evidence="5" id="KW-1185">Reference proteome</keyword>
<dbReference type="Proteomes" id="UP000319731">
    <property type="component" value="Unassembled WGS sequence"/>
</dbReference>
<dbReference type="GO" id="GO:0010608">
    <property type="term" value="P:post-transcriptional regulation of gene expression"/>
    <property type="evidence" value="ECO:0007669"/>
    <property type="project" value="TreeGrafter"/>
</dbReference>
<dbReference type="PANTHER" id="PTHR12537:SF13">
    <property type="entry name" value="PUMILIO HOMOLOGY DOMAIN FAMILY MEMBER 4"/>
    <property type="match status" value="1"/>
</dbReference>
<dbReference type="SMART" id="SM00025">
    <property type="entry name" value="Pumilio"/>
    <property type="match status" value="4"/>
</dbReference>
<feature type="repeat" description="Pumilio" evidence="2">
    <location>
        <begin position="119"/>
        <end position="156"/>
    </location>
</feature>